<comment type="caution">
    <text evidence="14">The sequence shown here is derived from an EMBL/GenBank/DDBJ whole genome shotgun (WGS) entry which is preliminary data.</text>
</comment>
<sequence length="406" mass="41888">MTPPAGQPASAVGTPAAGGGEAGPTPGRAAPGAVPVESAAEDVAAAGHGAPTAGEAAPAVGKAFNASVPGADDLIRLHLSESPHGASRAAIRAAESELARVNVYPDPERQELVRALAAHWGVGPDHIAVANGSDELVLATALTLGDRGLPGLVTDGTFPGYRTCLELIGRGCTAVPPAGTAVDAAGFAERLPAHGIGYLCNPHNPSGAALTRHELAALVDVSGRSGVPLVFDEAYMEFADPDLPCARDLLEADAPVVALRTFSKAYGLAALRVGYAVGRPDLIAGLRATLRALPFSVNRLAQAAATAALADRDFVDGVRRSTAERRRWFVRELDRRGRAHLPSVTNFVAVAARDCARAQDRLAADFGILVRNAGLFGFPGYLRTSLGGKEDLTRFLDALDAIEECS</sequence>
<dbReference type="SUPFAM" id="SSF53383">
    <property type="entry name" value="PLP-dependent transferases"/>
    <property type="match status" value="1"/>
</dbReference>
<evidence type="ECO:0000256" key="2">
    <source>
        <dbReference type="ARBA" id="ARBA00005011"/>
    </source>
</evidence>
<evidence type="ECO:0000256" key="7">
    <source>
        <dbReference type="ARBA" id="ARBA00022679"/>
    </source>
</evidence>
<dbReference type="InterPro" id="IPR004839">
    <property type="entry name" value="Aminotransferase_I/II_large"/>
</dbReference>
<dbReference type="Gene3D" id="3.40.640.10">
    <property type="entry name" value="Type I PLP-dependent aspartate aminotransferase-like (Major domain)"/>
    <property type="match status" value="1"/>
</dbReference>
<keyword evidence="5 14" id="KW-0032">Aminotransferase</keyword>
<evidence type="ECO:0000256" key="4">
    <source>
        <dbReference type="ARBA" id="ARBA00012748"/>
    </source>
</evidence>
<feature type="region of interest" description="Disordered" evidence="12">
    <location>
        <begin position="1"/>
        <end position="55"/>
    </location>
</feature>
<evidence type="ECO:0000256" key="10">
    <source>
        <dbReference type="ARBA" id="ARBA00047481"/>
    </source>
</evidence>
<dbReference type="InterPro" id="IPR050106">
    <property type="entry name" value="HistidinolP_aminotransfase"/>
</dbReference>
<dbReference type="PANTHER" id="PTHR43643:SF6">
    <property type="entry name" value="HISTIDINOL-PHOSPHATE AMINOTRANSFERASE"/>
    <property type="match status" value="1"/>
</dbReference>
<dbReference type="GO" id="GO:0004400">
    <property type="term" value="F:histidinol-phosphate transaminase activity"/>
    <property type="evidence" value="ECO:0007669"/>
    <property type="project" value="UniProtKB-EC"/>
</dbReference>
<comment type="cofactor">
    <cofactor evidence="1 11">
        <name>pyridoxal 5'-phosphate</name>
        <dbReference type="ChEBI" id="CHEBI:597326"/>
    </cofactor>
</comment>
<dbReference type="EMBL" id="JAUSWV010000002">
    <property type="protein sequence ID" value="MDQ0580833.1"/>
    <property type="molecule type" value="Genomic_DNA"/>
</dbReference>
<organism evidence="14 15">
    <name type="scientific">Streptomyces rishiriensis</name>
    <dbReference type="NCBI Taxonomy" id="68264"/>
    <lineage>
        <taxon>Bacteria</taxon>
        <taxon>Bacillati</taxon>
        <taxon>Actinomycetota</taxon>
        <taxon>Actinomycetes</taxon>
        <taxon>Kitasatosporales</taxon>
        <taxon>Streptomycetaceae</taxon>
        <taxon>Streptomyces</taxon>
    </lineage>
</organism>
<evidence type="ECO:0000256" key="5">
    <source>
        <dbReference type="ARBA" id="ARBA00022576"/>
    </source>
</evidence>
<evidence type="ECO:0000256" key="3">
    <source>
        <dbReference type="ARBA" id="ARBA00007970"/>
    </source>
</evidence>
<comment type="similarity">
    <text evidence="3">Belongs to the class-II pyridoxal-phosphate-dependent aminotransferase family. Histidinol-phosphate aminotransferase subfamily.</text>
</comment>
<keyword evidence="9" id="KW-0368">Histidine biosynthesis</keyword>
<dbReference type="InterPro" id="IPR015421">
    <property type="entry name" value="PyrdxlP-dep_Trfase_major"/>
</dbReference>
<evidence type="ECO:0000256" key="12">
    <source>
        <dbReference type="SAM" id="MobiDB-lite"/>
    </source>
</evidence>
<feature type="domain" description="Aminotransferase class I/classII large" evidence="13">
    <location>
        <begin position="74"/>
        <end position="399"/>
    </location>
</feature>
<name>A0ABU0NNX4_STRRH</name>
<dbReference type="Pfam" id="PF00155">
    <property type="entry name" value="Aminotran_1_2"/>
    <property type="match status" value="1"/>
</dbReference>
<evidence type="ECO:0000256" key="8">
    <source>
        <dbReference type="ARBA" id="ARBA00022898"/>
    </source>
</evidence>
<dbReference type="Proteomes" id="UP001230654">
    <property type="component" value="Unassembled WGS sequence"/>
</dbReference>
<dbReference type="InterPro" id="IPR015424">
    <property type="entry name" value="PyrdxlP-dep_Trfase"/>
</dbReference>
<reference evidence="14 15" key="1">
    <citation type="submission" date="2023-07" db="EMBL/GenBank/DDBJ databases">
        <title>Comparative genomics of wheat-associated soil bacteria to identify genetic determinants of phenazine resistance.</title>
        <authorList>
            <person name="Mouncey N."/>
        </authorList>
    </citation>
    <scope>NUCLEOTIDE SEQUENCE [LARGE SCALE GENOMIC DNA]</scope>
    <source>
        <strain evidence="14 15">B2I6</strain>
    </source>
</reference>
<dbReference type="InterPro" id="IPR015422">
    <property type="entry name" value="PyrdxlP-dep_Trfase_small"/>
</dbReference>
<dbReference type="PANTHER" id="PTHR43643">
    <property type="entry name" value="HISTIDINOL-PHOSPHATE AMINOTRANSFERASE 2"/>
    <property type="match status" value="1"/>
</dbReference>
<proteinExistence type="inferred from homology"/>
<accession>A0ABU0NNX4</accession>
<dbReference type="RefSeq" id="WP_307163156.1">
    <property type="nucleotide sequence ID" value="NZ_JAUSWV010000002.1"/>
</dbReference>
<protein>
    <recommendedName>
        <fullName evidence="4">histidinol-phosphate transaminase</fullName>
        <ecNumber evidence="4">2.6.1.9</ecNumber>
    </recommendedName>
</protein>
<keyword evidence="7 14" id="KW-0808">Transferase</keyword>
<evidence type="ECO:0000256" key="1">
    <source>
        <dbReference type="ARBA" id="ARBA00001933"/>
    </source>
</evidence>
<evidence type="ECO:0000256" key="9">
    <source>
        <dbReference type="ARBA" id="ARBA00023102"/>
    </source>
</evidence>
<evidence type="ECO:0000313" key="15">
    <source>
        <dbReference type="Proteomes" id="UP001230654"/>
    </source>
</evidence>
<gene>
    <name evidence="14" type="ORF">QF030_003011</name>
</gene>
<dbReference type="PROSITE" id="PS00599">
    <property type="entry name" value="AA_TRANSFER_CLASS_2"/>
    <property type="match status" value="1"/>
</dbReference>
<evidence type="ECO:0000259" key="13">
    <source>
        <dbReference type="Pfam" id="PF00155"/>
    </source>
</evidence>
<keyword evidence="15" id="KW-1185">Reference proteome</keyword>
<dbReference type="InterPro" id="IPR001917">
    <property type="entry name" value="Aminotrans_II_pyridoxalP_BS"/>
</dbReference>
<keyword evidence="6" id="KW-0028">Amino-acid biosynthesis</keyword>
<evidence type="ECO:0000256" key="6">
    <source>
        <dbReference type="ARBA" id="ARBA00022605"/>
    </source>
</evidence>
<comment type="pathway">
    <text evidence="2">Amino-acid biosynthesis; L-histidine biosynthesis; L-histidine from 5-phospho-alpha-D-ribose 1-diphosphate: step 7/9.</text>
</comment>
<evidence type="ECO:0000256" key="11">
    <source>
        <dbReference type="RuleBase" id="RU003693"/>
    </source>
</evidence>
<dbReference type="Gene3D" id="3.90.1150.10">
    <property type="entry name" value="Aspartate Aminotransferase, domain 1"/>
    <property type="match status" value="1"/>
</dbReference>
<feature type="compositionally biased region" description="Low complexity" evidence="12">
    <location>
        <begin position="23"/>
        <end position="51"/>
    </location>
</feature>
<dbReference type="EC" id="2.6.1.9" evidence="4"/>
<dbReference type="CDD" id="cd00609">
    <property type="entry name" value="AAT_like"/>
    <property type="match status" value="1"/>
</dbReference>
<comment type="catalytic activity">
    <reaction evidence="10">
        <text>L-histidinol phosphate + 2-oxoglutarate = 3-(imidazol-4-yl)-2-oxopropyl phosphate + L-glutamate</text>
        <dbReference type="Rhea" id="RHEA:23744"/>
        <dbReference type="ChEBI" id="CHEBI:16810"/>
        <dbReference type="ChEBI" id="CHEBI:29985"/>
        <dbReference type="ChEBI" id="CHEBI:57766"/>
        <dbReference type="ChEBI" id="CHEBI:57980"/>
        <dbReference type="EC" id="2.6.1.9"/>
    </reaction>
</comment>
<keyword evidence="8 11" id="KW-0663">Pyridoxal phosphate</keyword>
<evidence type="ECO:0000313" key="14">
    <source>
        <dbReference type="EMBL" id="MDQ0580833.1"/>
    </source>
</evidence>